<keyword evidence="1" id="KW-1133">Transmembrane helix</keyword>
<name>A0A1I7NQR7_9HYPH</name>
<evidence type="ECO:0000256" key="1">
    <source>
        <dbReference type="SAM" id="Phobius"/>
    </source>
</evidence>
<gene>
    <name evidence="2" type="ORF">SAMN04488557_2950</name>
</gene>
<protein>
    <submittedName>
        <fullName evidence="2">Uncharacterized protein</fullName>
    </submittedName>
</protein>
<accession>A0A1I7NQR7</accession>
<dbReference type="AlphaFoldDB" id="A0A1I7NQR7"/>
<dbReference type="Proteomes" id="UP000199423">
    <property type="component" value="Unassembled WGS sequence"/>
</dbReference>
<keyword evidence="1" id="KW-0472">Membrane</keyword>
<sequence>MHRHVRLFAIACILIAIGFVAGRFIMYNQVAHYDATHP</sequence>
<dbReference type="EMBL" id="FPCH01000003">
    <property type="protein sequence ID" value="SFV37016.1"/>
    <property type="molecule type" value="Genomic_DNA"/>
</dbReference>
<reference evidence="3" key="1">
    <citation type="submission" date="2016-10" db="EMBL/GenBank/DDBJ databases">
        <authorList>
            <person name="Varghese N."/>
            <person name="Submissions S."/>
        </authorList>
    </citation>
    <scope>NUCLEOTIDE SEQUENCE [LARGE SCALE GENOMIC DNA]</scope>
    <source>
        <strain evidence="3">DSM 1565</strain>
    </source>
</reference>
<keyword evidence="1" id="KW-0812">Transmembrane</keyword>
<organism evidence="2 3">
    <name type="scientific">Hyphomicrobium facile</name>
    <dbReference type="NCBI Taxonomy" id="51670"/>
    <lineage>
        <taxon>Bacteria</taxon>
        <taxon>Pseudomonadati</taxon>
        <taxon>Pseudomonadota</taxon>
        <taxon>Alphaproteobacteria</taxon>
        <taxon>Hyphomicrobiales</taxon>
        <taxon>Hyphomicrobiaceae</taxon>
        <taxon>Hyphomicrobium</taxon>
    </lineage>
</organism>
<dbReference type="STRING" id="51670.SAMN04488557_2950"/>
<feature type="transmembrane region" description="Helical" evidence="1">
    <location>
        <begin position="7"/>
        <end position="26"/>
    </location>
</feature>
<evidence type="ECO:0000313" key="2">
    <source>
        <dbReference type="EMBL" id="SFV37016.1"/>
    </source>
</evidence>
<proteinExistence type="predicted"/>
<keyword evidence="3" id="KW-1185">Reference proteome</keyword>
<evidence type="ECO:0000313" key="3">
    <source>
        <dbReference type="Proteomes" id="UP000199423"/>
    </source>
</evidence>